<sequence length="462" mass="53996">MEDNLLFDVLSIDEDKVKHIMDTRSRLYPLQPRGLGTAMKEGLVSYITRLSEAHCTDVGSLVSFECSPNFENPRIYPYHSNKVTSTFYKDAFSINCFGTICTDMENALTKLTQRSDISEMNLKKWVFIPRNKAIVKKQKHWCIQCYSKWEKEGEALYDPLIWSIELIKICPVHKTLLQTSCPGCNMEIPIINNRSLPSHCIYCFKSLASVNEVRLVESEDELLFQVWLCDSIGNLLMYPKEFVDTSSICNALQSFRKNYCDNNDRVLSRLFLLENKRRQINAYCRGAANPHFNLLLWFCYVLGIELVSVCTGGEFTQIKRKPNELLQDSKKYFMLESKWSKIDKEIVRNKLTDFLSDDPPLSFNNIAKELNIQESYLRKSFPEEAKMLATKYTNHRTNKKNEKIQMEKNKMEIVIKDYYHANGSVPTTSMLKKLMGYTHITFKQELMNYYYEKIKEFVEKKT</sequence>
<proteinExistence type="predicted"/>
<feature type="domain" description="TniQ" evidence="1">
    <location>
        <begin position="33"/>
        <end position="177"/>
    </location>
</feature>
<dbReference type="AlphaFoldDB" id="A0A4P6EZQ5"/>
<organism evidence="2 3">
    <name type="scientific">Paenibacillus protaetiae</name>
    <dbReference type="NCBI Taxonomy" id="2509456"/>
    <lineage>
        <taxon>Bacteria</taxon>
        <taxon>Bacillati</taxon>
        <taxon>Bacillota</taxon>
        <taxon>Bacilli</taxon>
        <taxon>Bacillales</taxon>
        <taxon>Paenibacillaceae</taxon>
        <taxon>Paenibacillus</taxon>
    </lineage>
</organism>
<dbReference type="Pfam" id="PF06527">
    <property type="entry name" value="TniQ"/>
    <property type="match status" value="1"/>
</dbReference>
<evidence type="ECO:0000313" key="2">
    <source>
        <dbReference type="EMBL" id="QAY67299.1"/>
    </source>
</evidence>
<dbReference type="Proteomes" id="UP000293568">
    <property type="component" value="Chromosome"/>
</dbReference>
<dbReference type="KEGG" id="pprt:ET464_13710"/>
<keyword evidence="3" id="KW-1185">Reference proteome</keyword>
<evidence type="ECO:0000313" key="3">
    <source>
        <dbReference type="Proteomes" id="UP000293568"/>
    </source>
</evidence>
<accession>A0A4P6EZQ5</accession>
<dbReference type="OrthoDB" id="7029747at2"/>
<reference evidence="2 3" key="1">
    <citation type="submission" date="2019-01" db="EMBL/GenBank/DDBJ databases">
        <title>Genome sequencing of strain FW100M-2.</title>
        <authorList>
            <person name="Heo J."/>
            <person name="Kim S.-J."/>
            <person name="Kim J.-S."/>
            <person name="Hong S.-B."/>
            <person name="Kwon S.-W."/>
        </authorList>
    </citation>
    <scope>NUCLEOTIDE SEQUENCE [LARGE SCALE GENOMIC DNA]</scope>
    <source>
        <strain evidence="2 3">FW100M-2</strain>
    </source>
</reference>
<dbReference type="EMBL" id="CP035492">
    <property type="protein sequence ID" value="QAY67299.1"/>
    <property type="molecule type" value="Genomic_DNA"/>
</dbReference>
<gene>
    <name evidence="2" type="ORF">ET464_13710</name>
</gene>
<evidence type="ECO:0000259" key="1">
    <source>
        <dbReference type="Pfam" id="PF06527"/>
    </source>
</evidence>
<name>A0A4P6EZQ5_9BACL</name>
<dbReference type="InterPro" id="IPR009492">
    <property type="entry name" value="TniQ"/>
</dbReference>
<protein>
    <recommendedName>
        <fullName evidence="1">TniQ domain-containing protein</fullName>
    </recommendedName>
</protein>